<evidence type="ECO:0000313" key="2">
    <source>
        <dbReference type="Proteomes" id="UP000276215"/>
    </source>
</evidence>
<evidence type="ECO:0000313" key="1">
    <source>
        <dbReference type="EMBL" id="RPA90352.1"/>
    </source>
</evidence>
<gene>
    <name evidence="1" type="ORF">L873DRAFT_1718179</name>
</gene>
<name>A0A3N4IVX7_9PEZI</name>
<dbReference type="AlphaFoldDB" id="A0A3N4IVX7"/>
<sequence>MCLYYKHIWTCGHVRYIFGKHCSSGYLFQRPCKVRSVWASIDMPDECQGCGISA</sequence>
<keyword evidence="2" id="KW-1185">Reference proteome</keyword>
<dbReference type="EMBL" id="ML120529">
    <property type="protein sequence ID" value="RPA90352.1"/>
    <property type="molecule type" value="Genomic_DNA"/>
</dbReference>
<accession>A0A3N4IVX7</accession>
<protein>
    <submittedName>
        <fullName evidence="1">Uncharacterized protein</fullName>
    </submittedName>
</protein>
<dbReference type="OrthoDB" id="5270904at2759"/>
<proteinExistence type="predicted"/>
<dbReference type="Proteomes" id="UP000276215">
    <property type="component" value="Unassembled WGS sequence"/>
</dbReference>
<organism evidence="1 2">
    <name type="scientific">Choiromyces venosus 120613-1</name>
    <dbReference type="NCBI Taxonomy" id="1336337"/>
    <lineage>
        <taxon>Eukaryota</taxon>
        <taxon>Fungi</taxon>
        <taxon>Dikarya</taxon>
        <taxon>Ascomycota</taxon>
        <taxon>Pezizomycotina</taxon>
        <taxon>Pezizomycetes</taxon>
        <taxon>Pezizales</taxon>
        <taxon>Tuberaceae</taxon>
        <taxon>Choiromyces</taxon>
    </lineage>
</organism>
<reference evidence="1 2" key="1">
    <citation type="journal article" date="2018" name="Nat. Ecol. Evol.">
        <title>Pezizomycetes genomes reveal the molecular basis of ectomycorrhizal truffle lifestyle.</title>
        <authorList>
            <person name="Murat C."/>
            <person name="Payen T."/>
            <person name="Noel B."/>
            <person name="Kuo A."/>
            <person name="Morin E."/>
            <person name="Chen J."/>
            <person name="Kohler A."/>
            <person name="Krizsan K."/>
            <person name="Balestrini R."/>
            <person name="Da Silva C."/>
            <person name="Montanini B."/>
            <person name="Hainaut M."/>
            <person name="Levati E."/>
            <person name="Barry K.W."/>
            <person name="Belfiori B."/>
            <person name="Cichocki N."/>
            <person name="Clum A."/>
            <person name="Dockter R.B."/>
            <person name="Fauchery L."/>
            <person name="Guy J."/>
            <person name="Iotti M."/>
            <person name="Le Tacon F."/>
            <person name="Lindquist E.A."/>
            <person name="Lipzen A."/>
            <person name="Malagnac F."/>
            <person name="Mello A."/>
            <person name="Molinier V."/>
            <person name="Miyauchi S."/>
            <person name="Poulain J."/>
            <person name="Riccioni C."/>
            <person name="Rubini A."/>
            <person name="Sitrit Y."/>
            <person name="Splivallo R."/>
            <person name="Traeger S."/>
            <person name="Wang M."/>
            <person name="Zifcakova L."/>
            <person name="Wipf D."/>
            <person name="Zambonelli A."/>
            <person name="Paolocci F."/>
            <person name="Nowrousian M."/>
            <person name="Ottonello S."/>
            <person name="Baldrian P."/>
            <person name="Spatafora J.W."/>
            <person name="Henrissat B."/>
            <person name="Nagy L.G."/>
            <person name="Aury J.M."/>
            <person name="Wincker P."/>
            <person name="Grigoriev I.V."/>
            <person name="Bonfante P."/>
            <person name="Martin F.M."/>
        </authorList>
    </citation>
    <scope>NUCLEOTIDE SEQUENCE [LARGE SCALE GENOMIC DNA]</scope>
    <source>
        <strain evidence="1 2">120613-1</strain>
    </source>
</reference>